<proteinExistence type="inferred from homology"/>
<dbReference type="PANTHER" id="PTHR21011">
    <property type="entry name" value="MITOCHONDRIAL 28S RIBOSOMAL PROTEIN S6"/>
    <property type="match status" value="1"/>
</dbReference>
<comment type="similarity">
    <text evidence="2">Belongs to the bacterial ribosomal protein bS6 family.</text>
</comment>
<organism evidence="8 9">
    <name type="scientific">Talaromyces pinophilus</name>
    <name type="common">Penicillium pinophilum</name>
    <dbReference type="NCBI Taxonomy" id="128442"/>
    <lineage>
        <taxon>Eukaryota</taxon>
        <taxon>Fungi</taxon>
        <taxon>Dikarya</taxon>
        <taxon>Ascomycota</taxon>
        <taxon>Pezizomycotina</taxon>
        <taxon>Eurotiomycetes</taxon>
        <taxon>Eurotiomycetidae</taxon>
        <taxon>Eurotiales</taxon>
        <taxon>Trichocomaceae</taxon>
        <taxon>Talaromyces</taxon>
        <taxon>Talaromyces sect. Talaromyces</taxon>
    </lineage>
</organism>
<dbReference type="Gene3D" id="3.30.70.60">
    <property type="match status" value="1"/>
</dbReference>
<protein>
    <recommendedName>
        <fullName evidence="6">Small ribosomal subunit protein bS6m</fullName>
    </recommendedName>
</protein>
<keyword evidence="4" id="KW-0496">Mitochondrion</keyword>
<evidence type="ECO:0000313" key="9">
    <source>
        <dbReference type="Proteomes" id="UP000053095"/>
    </source>
</evidence>
<evidence type="ECO:0000256" key="6">
    <source>
        <dbReference type="ARBA" id="ARBA00035170"/>
    </source>
</evidence>
<dbReference type="AlphaFoldDB" id="A0A0B8N3D6"/>
<dbReference type="GO" id="GO:0006412">
    <property type="term" value="P:translation"/>
    <property type="evidence" value="ECO:0007669"/>
    <property type="project" value="InterPro"/>
</dbReference>
<dbReference type="InterPro" id="IPR000529">
    <property type="entry name" value="Ribosomal_bS6"/>
</dbReference>
<dbReference type="FunFam" id="3.30.70.60:FF:000007">
    <property type="entry name" value="37S ribosomal protein Mrp17"/>
    <property type="match status" value="1"/>
</dbReference>
<evidence type="ECO:0000256" key="2">
    <source>
        <dbReference type="ARBA" id="ARBA00009512"/>
    </source>
</evidence>
<evidence type="ECO:0000256" key="3">
    <source>
        <dbReference type="ARBA" id="ARBA00022980"/>
    </source>
</evidence>
<evidence type="ECO:0000256" key="5">
    <source>
        <dbReference type="ARBA" id="ARBA00023274"/>
    </source>
</evidence>
<sequence>MLYELIAIVRPGSLKEVKEYVNHRQFICATIPTQSTTIYLSIYLLRLISRFVYRIAKNAGVQVLRSGGVVRGYTNWGTFTLPKPTTKHQARYSEGYHFIMRFDASGPVQSAVRRTLSLDPRMIRFSVIKIGDKLEEINDVPGRVDWNGTKTLITDSIVSRALPRSSSNDAAVRSTPYTS</sequence>
<keyword evidence="5" id="KW-0687">Ribonucleoprotein</keyword>
<keyword evidence="3 8" id="KW-0689">Ribosomal protein</keyword>
<dbReference type="Pfam" id="PF01250">
    <property type="entry name" value="Ribosomal_S6"/>
    <property type="match status" value="1"/>
</dbReference>
<comment type="subcellular location">
    <subcellularLocation>
        <location evidence="1">Mitochondrion</location>
    </subcellularLocation>
</comment>
<keyword evidence="9" id="KW-1185">Reference proteome</keyword>
<dbReference type="Proteomes" id="UP000053095">
    <property type="component" value="Unassembled WGS sequence"/>
</dbReference>
<accession>A0A0B8N3D6</accession>
<dbReference type="PANTHER" id="PTHR21011:SF1">
    <property type="entry name" value="SMALL RIBOSOMAL SUBUNIT PROTEIN BS6M"/>
    <property type="match status" value="1"/>
</dbReference>
<evidence type="ECO:0000256" key="4">
    <source>
        <dbReference type="ARBA" id="ARBA00023128"/>
    </source>
</evidence>
<dbReference type="CDD" id="cd15465">
    <property type="entry name" value="bS6_mito"/>
    <property type="match status" value="1"/>
</dbReference>
<dbReference type="SUPFAM" id="SSF54995">
    <property type="entry name" value="Ribosomal protein S6"/>
    <property type="match status" value="1"/>
</dbReference>
<evidence type="ECO:0000256" key="7">
    <source>
        <dbReference type="ARBA" id="ARBA00037226"/>
    </source>
</evidence>
<evidence type="ECO:0000313" key="8">
    <source>
        <dbReference type="EMBL" id="GAM33376.1"/>
    </source>
</evidence>
<dbReference type="GO" id="GO:0003735">
    <property type="term" value="F:structural constituent of ribosome"/>
    <property type="evidence" value="ECO:0007669"/>
    <property type="project" value="InterPro"/>
</dbReference>
<dbReference type="InterPro" id="IPR014717">
    <property type="entry name" value="Transl_elong_EF1B/ribsomal_bS6"/>
</dbReference>
<dbReference type="GO" id="GO:0005763">
    <property type="term" value="C:mitochondrial small ribosomal subunit"/>
    <property type="evidence" value="ECO:0007669"/>
    <property type="project" value="TreeGrafter"/>
</dbReference>
<reference evidence="9" key="1">
    <citation type="journal article" date="2015" name="Genome Announc.">
        <title>Draft genome sequence of Talaromyces cellulolyticus strain Y-94, a source of lignocellulosic biomass-degrading enzymes.</title>
        <authorList>
            <person name="Fujii T."/>
            <person name="Koike H."/>
            <person name="Sawayama S."/>
            <person name="Yano S."/>
            <person name="Inoue H."/>
        </authorList>
    </citation>
    <scope>NUCLEOTIDE SEQUENCE [LARGE SCALE GENOMIC DNA]</scope>
    <source>
        <strain evidence="9">Y-94</strain>
    </source>
</reference>
<name>A0A0B8N3D6_TALPI</name>
<dbReference type="GO" id="GO:0070181">
    <property type="term" value="F:small ribosomal subunit rRNA binding"/>
    <property type="evidence" value="ECO:0007669"/>
    <property type="project" value="TreeGrafter"/>
</dbReference>
<comment type="function">
    <text evidence="7">Component of the mitochondrial ribosome (mitoribosome), a dedicated translation machinery responsible for the synthesis of mitochondrial genome-encoded proteins, including at least some of the essential transmembrane subunits of the mitochondrial respiratory chain. The mitoribosomes are attached to the mitochondrial inner membrane and translation products are cotranslationally integrated into the membrane.</text>
</comment>
<dbReference type="EMBL" id="DF933800">
    <property type="protein sequence ID" value="GAM33376.1"/>
    <property type="molecule type" value="Genomic_DNA"/>
</dbReference>
<dbReference type="InterPro" id="IPR035980">
    <property type="entry name" value="Ribosomal_bS6_sf"/>
</dbReference>
<gene>
    <name evidence="8" type="ORF">TCE0_004f00227</name>
</gene>
<evidence type="ECO:0000256" key="1">
    <source>
        <dbReference type="ARBA" id="ARBA00004173"/>
    </source>
</evidence>